<feature type="coiled-coil region" evidence="1">
    <location>
        <begin position="4"/>
        <end position="39"/>
    </location>
</feature>
<sequence>MDKISETKKLLKTVRENIEKIAETKVRKEKREVTEIKKEIMQYHDSIMEKIEIFESNELWLEEVIERLKLILEDTEVLI</sequence>
<keyword evidence="1" id="KW-0175">Coiled coil</keyword>
<dbReference type="EMBL" id="LS483487">
    <property type="protein sequence ID" value="SQJ04037.1"/>
    <property type="molecule type" value="Genomic_DNA"/>
</dbReference>
<dbReference type="Proteomes" id="UP000249008">
    <property type="component" value="Chromosome 1"/>
</dbReference>
<dbReference type="GeneID" id="78456345"/>
<gene>
    <name evidence="2" type="ORF">NCTC12112_01807</name>
</gene>
<accession>A0AAX2JCA1</accession>
<evidence type="ECO:0000256" key="1">
    <source>
        <dbReference type="SAM" id="Coils"/>
    </source>
</evidence>
<dbReference type="KEGG" id="ful:C4N20_16070"/>
<evidence type="ECO:0000313" key="2">
    <source>
        <dbReference type="EMBL" id="SQJ04037.1"/>
    </source>
</evidence>
<reference evidence="2 3" key="1">
    <citation type="submission" date="2018-06" db="EMBL/GenBank/DDBJ databases">
        <authorList>
            <consortium name="Pathogen Informatics"/>
            <person name="Doyle S."/>
        </authorList>
    </citation>
    <scope>NUCLEOTIDE SEQUENCE [LARGE SCALE GENOMIC DNA]</scope>
    <source>
        <strain evidence="2 3">NCTC12112</strain>
    </source>
</reference>
<name>A0AAX2JCA1_9FUSO</name>
<dbReference type="RefSeq" id="WP_005980197.1">
    <property type="nucleotide sequence ID" value="NZ_CABKNW010000004.1"/>
</dbReference>
<evidence type="ECO:0000313" key="3">
    <source>
        <dbReference type="Proteomes" id="UP000249008"/>
    </source>
</evidence>
<protein>
    <submittedName>
        <fullName evidence="2">Uncharacterized protein</fullName>
    </submittedName>
</protein>
<organism evidence="2 3">
    <name type="scientific">Fusobacterium ulcerans</name>
    <dbReference type="NCBI Taxonomy" id="861"/>
    <lineage>
        <taxon>Bacteria</taxon>
        <taxon>Fusobacteriati</taxon>
        <taxon>Fusobacteriota</taxon>
        <taxon>Fusobacteriia</taxon>
        <taxon>Fusobacteriales</taxon>
        <taxon>Fusobacteriaceae</taxon>
        <taxon>Fusobacterium</taxon>
    </lineage>
</organism>
<proteinExistence type="predicted"/>
<dbReference type="AlphaFoldDB" id="A0AAX2JCA1"/>